<reference evidence="3" key="1">
    <citation type="submission" date="2022-11" db="UniProtKB">
        <authorList>
            <consortium name="WormBaseParasite"/>
        </authorList>
    </citation>
    <scope>IDENTIFICATION</scope>
</reference>
<evidence type="ECO:0000256" key="1">
    <source>
        <dbReference type="SAM" id="MobiDB-lite"/>
    </source>
</evidence>
<feature type="region of interest" description="Disordered" evidence="1">
    <location>
        <begin position="280"/>
        <end position="300"/>
    </location>
</feature>
<feature type="region of interest" description="Disordered" evidence="1">
    <location>
        <begin position="234"/>
        <end position="253"/>
    </location>
</feature>
<sequence>MITDIFEAEQKIGIHARKFFLPSWLWPNQRCWLFHGGKQIVCLGCHKISHPIQRSFLISVQDLTRCTYVDSDIDDDEGSESNFVVGDGDEDIDENQEAYLMQILKKDGRVSSSSDDNNGEDEDKFVRNQKPHIRHCGGTVARKMSTTKFARQSCKKNITQKSSKFLDIESPFVYELAEKLCSLNMEKMVELLTRVESFGGRCILEQLLDVLQMMEYDQGGSAVTKSYKPKSAKKCLKNEPKHDNDDFPPFDEKSKVEIEKRREAATKVLQNRIGEIIQSTSFNLDEPPQTPRRGKLAFLS</sequence>
<name>A0A915IF64_ROMCU</name>
<evidence type="ECO:0000313" key="3">
    <source>
        <dbReference type="WBParaSite" id="nRc.2.0.1.t12547-RA"/>
    </source>
</evidence>
<dbReference type="WBParaSite" id="nRc.2.0.1.t12547-RA">
    <property type="protein sequence ID" value="nRc.2.0.1.t12547-RA"/>
    <property type="gene ID" value="nRc.2.0.1.g12547"/>
</dbReference>
<dbReference type="AlphaFoldDB" id="A0A915IF64"/>
<accession>A0A915IF64</accession>
<feature type="compositionally biased region" description="Basic and acidic residues" evidence="1">
    <location>
        <begin position="236"/>
        <end position="253"/>
    </location>
</feature>
<dbReference type="Proteomes" id="UP000887565">
    <property type="component" value="Unplaced"/>
</dbReference>
<keyword evidence="2" id="KW-1185">Reference proteome</keyword>
<proteinExistence type="predicted"/>
<evidence type="ECO:0000313" key="2">
    <source>
        <dbReference type="Proteomes" id="UP000887565"/>
    </source>
</evidence>
<protein>
    <submittedName>
        <fullName evidence="3">Uncharacterized protein</fullName>
    </submittedName>
</protein>
<organism evidence="2 3">
    <name type="scientific">Romanomermis culicivorax</name>
    <name type="common">Nematode worm</name>
    <dbReference type="NCBI Taxonomy" id="13658"/>
    <lineage>
        <taxon>Eukaryota</taxon>
        <taxon>Metazoa</taxon>
        <taxon>Ecdysozoa</taxon>
        <taxon>Nematoda</taxon>
        <taxon>Enoplea</taxon>
        <taxon>Dorylaimia</taxon>
        <taxon>Mermithida</taxon>
        <taxon>Mermithoidea</taxon>
        <taxon>Mermithidae</taxon>
        <taxon>Romanomermis</taxon>
    </lineage>
</organism>